<dbReference type="EMBL" id="SHLY01000001">
    <property type="protein sequence ID" value="TAA48374.1"/>
    <property type="molecule type" value="Genomic_DNA"/>
</dbReference>
<keyword evidence="2" id="KW-1185">Reference proteome</keyword>
<comment type="caution">
    <text evidence="1">The sequence shown here is derived from an EMBL/GenBank/DDBJ whole genome shotgun (WGS) entry which is preliminary data.</text>
</comment>
<dbReference type="Pfam" id="PF04077">
    <property type="entry name" value="DsrH"/>
    <property type="match status" value="1"/>
</dbReference>
<gene>
    <name evidence="1" type="ORF">EXY25_03875</name>
</gene>
<organism evidence="1 2">
    <name type="scientific">Corallincola spongiicola</name>
    <dbReference type="NCBI Taxonomy" id="2520508"/>
    <lineage>
        <taxon>Bacteria</taxon>
        <taxon>Pseudomonadati</taxon>
        <taxon>Pseudomonadota</taxon>
        <taxon>Gammaproteobacteria</taxon>
        <taxon>Alteromonadales</taxon>
        <taxon>Psychromonadaceae</taxon>
        <taxon>Corallincola</taxon>
    </lineage>
</organism>
<dbReference type="InterPro" id="IPR027396">
    <property type="entry name" value="DsrEFH-like"/>
</dbReference>
<protein>
    <recommendedName>
        <fullName evidence="3">Sulfurtransferase complex subunit TusB</fullName>
    </recommendedName>
</protein>
<sequence length="91" mass="10016">MKPLIILSEPLPAATATSLPSDSTLLLRAEACLMLHQPDQYAWLMQHSGECLVLADDATARGVRSGSQDFHLITMDEMVDLTLTHQPVISW</sequence>
<name>A0ABY1WUF4_9GAMM</name>
<dbReference type="Proteomes" id="UP000292544">
    <property type="component" value="Unassembled WGS sequence"/>
</dbReference>
<accession>A0ABY1WUF4</accession>
<reference evidence="2" key="1">
    <citation type="submission" date="2019-02" db="EMBL/GenBank/DDBJ databases">
        <title>Draft genome sequence of Muricauda sp. 176CP4-71.</title>
        <authorList>
            <person name="Park J.-S."/>
        </authorList>
    </citation>
    <scope>NUCLEOTIDE SEQUENCE [LARGE SCALE GENOMIC DNA]</scope>
    <source>
        <strain evidence="2">176GS2-150</strain>
    </source>
</reference>
<dbReference type="InterPro" id="IPR007215">
    <property type="entry name" value="Sulphur_relay_TusB/DsrH"/>
</dbReference>
<evidence type="ECO:0008006" key="3">
    <source>
        <dbReference type="Google" id="ProtNLM"/>
    </source>
</evidence>
<evidence type="ECO:0000313" key="2">
    <source>
        <dbReference type="Proteomes" id="UP000292544"/>
    </source>
</evidence>
<evidence type="ECO:0000313" key="1">
    <source>
        <dbReference type="EMBL" id="TAA48374.1"/>
    </source>
</evidence>
<dbReference type="Gene3D" id="3.40.1260.10">
    <property type="entry name" value="DsrEFH-like"/>
    <property type="match status" value="1"/>
</dbReference>
<dbReference type="SUPFAM" id="SSF75169">
    <property type="entry name" value="DsrEFH-like"/>
    <property type="match status" value="1"/>
</dbReference>
<dbReference type="RefSeq" id="WP_130565777.1">
    <property type="nucleotide sequence ID" value="NZ_SHLY01000001.1"/>
</dbReference>
<proteinExistence type="predicted"/>